<keyword evidence="1" id="KW-0614">Plasmid</keyword>
<dbReference type="EMBL" id="CP002064">
    <property type="protein sequence ID" value="ADJ16933.1"/>
    <property type="molecule type" value="Genomic_DNA"/>
</dbReference>
<protein>
    <submittedName>
        <fullName evidence="1">Uncharacterized protein</fullName>
    </submittedName>
</protein>
<geneLocation type="plasmid" evidence="1 3">
    <name>2</name>
</geneLocation>
<dbReference type="Proteomes" id="UP000000390">
    <property type="component" value="Plasmid 2"/>
</dbReference>
<dbReference type="AlphaFoldDB" id="D8JC26"/>
<name>D8JC26_HALJB</name>
<dbReference type="EMBL" id="AOHV01000020">
    <property type="protein sequence ID" value="ELY38630.1"/>
    <property type="molecule type" value="Genomic_DNA"/>
</dbReference>
<proteinExistence type="predicted"/>
<evidence type="ECO:0000313" key="1">
    <source>
        <dbReference type="EMBL" id="ADJ16933.1"/>
    </source>
</evidence>
<evidence type="ECO:0000313" key="4">
    <source>
        <dbReference type="Proteomes" id="UP000011645"/>
    </source>
</evidence>
<dbReference type="Proteomes" id="UP000011645">
    <property type="component" value="Unassembled WGS sequence"/>
</dbReference>
<keyword evidence="4" id="KW-1185">Reference proteome</keyword>
<evidence type="ECO:0000313" key="3">
    <source>
        <dbReference type="Proteomes" id="UP000000390"/>
    </source>
</evidence>
<dbReference type="HOGENOM" id="CLU_3003025_0_0_2"/>
<evidence type="ECO:0000313" key="2">
    <source>
        <dbReference type="EMBL" id="ELY38630.1"/>
    </source>
</evidence>
<reference evidence="2 4" key="2">
    <citation type="journal article" date="2014" name="PLoS Genet.">
        <title>Phylogenetically driven sequencing of extremely halophilic archaea reveals strategies for static and dynamic osmo-response.</title>
        <authorList>
            <person name="Becker E.A."/>
            <person name="Seitzer P.M."/>
            <person name="Tritt A."/>
            <person name="Larsen D."/>
            <person name="Krusor M."/>
            <person name="Yao A.I."/>
            <person name="Wu D."/>
            <person name="Madern D."/>
            <person name="Eisen J.A."/>
            <person name="Darling A.E."/>
            <person name="Facciotti M.T."/>
        </authorList>
    </citation>
    <scope>NUCLEOTIDE SEQUENCE [LARGE SCALE GENOMIC DNA]</scope>
    <source>
        <strain evidence="2">B3</strain>
        <strain evidence="4">DSM 18796 / CECT 7217 / JCM 14584 / KCTC 4019 / B3</strain>
    </source>
</reference>
<accession>D8JC26</accession>
<organism evidence="1 3">
    <name type="scientific">Halalkalicoccus jeotgali (strain DSM 18796 / CECT 7217 / JCM 14584 / KCTC 4019 / B3)</name>
    <dbReference type="NCBI Taxonomy" id="795797"/>
    <lineage>
        <taxon>Archaea</taxon>
        <taxon>Methanobacteriati</taxon>
        <taxon>Methanobacteriota</taxon>
        <taxon>Stenosarchaea group</taxon>
        <taxon>Halobacteria</taxon>
        <taxon>Halobacteriales</taxon>
        <taxon>Halococcaceae</taxon>
        <taxon>Halalkalicoccus</taxon>
    </lineage>
</organism>
<sequence length="56" mass="6835">MVVYCVLSLRRKHGDVIDFSWIDRHLFDHLSWNLELQSSVLFSQTRRNERSKTIWD</sequence>
<reference evidence="1 3" key="1">
    <citation type="journal article" date="2010" name="J. Bacteriol.">
        <title>Complete genome sequence of Halalkalicoccus jeotgali B3(T), an extremely halophilic archaeon.</title>
        <authorList>
            <person name="Roh S.W."/>
            <person name="Nam Y.D."/>
            <person name="Nam S.H."/>
            <person name="Choi S.H."/>
            <person name="Park H.S."/>
            <person name="Bae J.W."/>
        </authorList>
    </citation>
    <scope>NUCLEOTIDE SEQUENCE [LARGE SCALE GENOMIC DNA]</scope>
    <source>
        <strain evidence="1">B3</strain>
        <strain evidence="3">DSM 18796 / CECT 7217 / JCM 14584 / KCTC 4019 / B3</strain>
        <plasmid evidence="3">2</plasmid>
    </source>
</reference>
<dbReference type="KEGG" id="hje:HacjB3_17953"/>
<gene>
    <name evidence="1" type="ordered locus">HacjB3_17953</name>
    <name evidence="2" type="ORF">C497_06809</name>
</gene>